<dbReference type="SMART" id="SM00283">
    <property type="entry name" value="MA"/>
    <property type="match status" value="1"/>
</dbReference>
<proteinExistence type="inferred from homology"/>
<reference evidence="10" key="1">
    <citation type="journal article" date="2014" name="Int. J. Syst. Evol. Microbiol.">
        <title>Complete genome sequence of Corynebacterium casei LMG S-19264T (=DSM 44701T), isolated from a smear-ripened cheese.</title>
        <authorList>
            <consortium name="US DOE Joint Genome Institute (JGI-PGF)"/>
            <person name="Walter F."/>
            <person name="Albersmeier A."/>
            <person name="Kalinowski J."/>
            <person name="Ruckert C."/>
        </authorList>
    </citation>
    <scope>NUCLEOTIDE SEQUENCE</scope>
    <source>
        <strain evidence="10">CGMCC 1.12426</strain>
    </source>
</reference>
<accession>A0A916WWA7</accession>
<dbReference type="GO" id="GO:0006935">
    <property type="term" value="P:chemotaxis"/>
    <property type="evidence" value="ECO:0007669"/>
    <property type="project" value="InterPro"/>
</dbReference>
<dbReference type="InterPro" id="IPR004090">
    <property type="entry name" value="Chemotax_Me-accpt_rcpt"/>
</dbReference>
<evidence type="ECO:0000256" key="3">
    <source>
        <dbReference type="ARBA" id="ARBA00023224"/>
    </source>
</evidence>
<dbReference type="GO" id="GO:0004888">
    <property type="term" value="F:transmembrane signaling receptor activity"/>
    <property type="evidence" value="ECO:0007669"/>
    <property type="project" value="InterPro"/>
</dbReference>
<comment type="similarity">
    <text evidence="4">Belongs to the methyl-accepting chemotaxis (MCP) protein family.</text>
</comment>
<dbReference type="InterPro" id="IPR004089">
    <property type="entry name" value="MCPsignal_dom"/>
</dbReference>
<keyword evidence="11" id="KW-1185">Reference proteome</keyword>
<dbReference type="Pfam" id="PF00015">
    <property type="entry name" value="MCPsignal"/>
    <property type="match status" value="1"/>
</dbReference>
<reference evidence="10" key="2">
    <citation type="submission" date="2020-09" db="EMBL/GenBank/DDBJ databases">
        <authorList>
            <person name="Sun Q."/>
            <person name="Zhou Y."/>
        </authorList>
    </citation>
    <scope>NUCLEOTIDE SEQUENCE</scope>
    <source>
        <strain evidence="10">CGMCC 1.12426</strain>
    </source>
</reference>
<dbReference type="RefSeq" id="WP_208998322.1">
    <property type="nucleotide sequence ID" value="NZ_BMFA01000002.1"/>
</dbReference>
<dbReference type="CDD" id="cd06225">
    <property type="entry name" value="HAMP"/>
    <property type="match status" value="1"/>
</dbReference>
<dbReference type="InterPro" id="IPR003660">
    <property type="entry name" value="HAMP_dom"/>
</dbReference>
<keyword evidence="6" id="KW-0175">Coiled coil</keyword>
<evidence type="ECO:0000259" key="7">
    <source>
        <dbReference type="PROSITE" id="PS50111"/>
    </source>
</evidence>
<dbReference type="PANTHER" id="PTHR32089">
    <property type="entry name" value="METHYL-ACCEPTING CHEMOTAXIS PROTEIN MCPB"/>
    <property type="match status" value="1"/>
</dbReference>
<dbReference type="PROSITE" id="PS50885">
    <property type="entry name" value="HAMP"/>
    <property type="match status" value="1"/>
</dbReference>
<evidence type="ECO:0000259" key="8">
    <source>
        <dbReference type="PROSITE" id="PS50192"/>
    </source>
</evidence>
<dbReference type="AlphaFoldDB" id="A0A916WWA7"/>
<dbReference type="GO" id="GO:0005886">
    <property type="term" value="C:plasma membrane"/>
    <property type="evidence" value="ECO:0007669"/>
    <property type="project" value="UniProtKB-SubCell"/>
</dbReference>
<dbReference type="Proteomes" id="UP000605148">
    <property type="component" value="Unassembled WGS sequence"/>
</dbReference>
<keyword evidence="2" id="KW-0997">Cell inner membrane</keyword>
<sequence>MLKNISIVKKMLGVITFLSIAAAGTTWFAYTQLDAVTTAFNQVGQSEEAAREAMDLRIDIVAISRMTYQLALDTGNASEYRAQNKRRSEEMLGRLPKLEAAADNEQKRQLTAIEAALTAYFSDIEKMIQIAEQAPDDAAAIAKALDVALAGQKNVTDTVKVYSQYSAQTMADERARASAAAQSAAMDLVLTAAFAIAICTILGVWISRYGISKPISKIVHTFQEMATGNLDVAIEGTDRADEIGDLAKTADFFKEQSEKSARLTAEAEQQQARAEAERSRQLAEIASQFEDAVGAIVQSVSAAASQLEGFSREMADTASLTSDRSVTVATTSEEASHNVETVASATEELTASVQEISGQVERSNQISEEAARDADSAAVKVQGLSSAAQKIGDIVELISGIAEQTNLLALNATIEAARAGEAGKGFAVVAAEVKELATQTAKATEEISAQIAGIQSSTNESATAINGVAETISRVKEISTAVAASVEQQAAATQEIASNIQQAAAGTTEVSRSIATVTEAAEQSSATANQVLKASGDLAAQAEFLRSELDKFLSTVRAA</sequence>
<feature type="coiled-coil region" evidence="6">
    <location>
        <begin position="253"/>
        <end position="284"/>
    </location>
</feature>
<protein>
    <recommendedName>
        <fullName evidence="12">Methyl-accepting chemotaxis protein</fullName>
    </recommendedName>
</protein>
<gene>
    <name evidence="10" type="ORF">GCM10011316_08880</name>
</gene>
<dbReference type="PROSITE" id="PS50192">
    <property type="entry name" value="T_SNARE"/>
    <property type="match status" value="1"/>
</dbReference>
<name>A0A916WWA7_9HYPH</name>
<evidence type="ECO:0000259" key="9">
    <source>
        <dbReference type="PROSITE" id="PS50885"/>
    </source>
</evidence>
<dbReference type="Gene3D" id="1.10.287.950">
    <property type="entry name" value="Methyl-accepting chemotaxis protein"/>
    <property type="match status" value="1"/>
</dbReference>
<dbReference type="Pfam" id="PF00672">
    <property type="entry name" value="HAMP"/>
    <property type="match status" value="1"/>
</dbReference>
<keyword evidence="2" id="KW-0472">Membrane</keyword>
<dbReference type="EMBL" id="BMFA01000002">
    <property type="protein sequence ID" value="GGB39083.1"/>
    <property type="molecule type" value="Genomic_DNA"/>
</dbReference>
<evidence type="ECO:0000313" key="10">
    <source>
        <dbReference type="EMBL" id="GGB39083.1"/>
    </source>
</evidence>
<dbReference type="GO" id="GO:0007165">
    <property type="term" value="P:signal transduction"/>
    <property type="evidence" value="ECO:0007669"/>
    <property type="project" value="UniProtKB-KW"/>
</dbReference>
<dbReference type="PRINTS" id="PR00260">
    <property type="entry name" value="CHEMTRNSDUCR"/>
</dbReference>
<evidence type="ECO:0000256" key="5">
    <source>
        <dbReference type="PROSITE-ProRule" id="PRU00284"/>
    </source>
</evidence>
<feature type="domain" description="Methyl-accepting transducer" evidence="7">
    <location>
        <begin position="303"/>
        <end position="539"/>
    </location>
</feature>
<comment type="caution">
    <text evidence="10">The sequence shown here is derived from an EMBL/GenBank/DDBJ whole genome shotgun (WGS) entry which is preliminary data.</text>
</comment>
<evidence type="ECO:0000256" key="2">
    <source>
        <dbReference type="ARBA" id="ARBA00022519"/>
    </source>
</evidence>
<evidence type="ECO:0000313" key="11">
    <source>
        <dbReference type="Proteomes" id="UP000605148"/>
    </source>
</evidence>
<comment type="subcellular location">
    <subcellularLocation>
        <location evidence="1">Cell inner membrane</location>
        <topology evidence="1">Multi-pass membrane protein</topology>
    </subcellularLocation>
</comment>
<feature type="domain" description="T-SNARE coiled-coil homology" evidence="8">
    <location>
        <begin position="455"/>
        <end position="517"/>
    </location>
</feature>
<evidence type="ECO:0000256" key="6">
    <source>
        <dbReference type="SAM" id="Coils"/>
    </source>
</evidence>
<keyword evidence="2" id="KW-1003">Cell membrane</keyword>
<dbReference type="PANTHER" id="PTHR32089:SF112">
    <property type="entry name" value="LYSOZYME-LIKE PROTEIN-RELATED"/>
    <property type="match status" value="1"/>
</dbReference>
<feature type="domain" description="HAMP" evidence="9">
    <location>
        <begin position="209"/>
        <end position="262"/>
    </location>
</feature>
<keyword evidence="3 5" id="KW-0807">Transducer</keyword>
<evidence type="ECO:0008006" key="12">
    <source>
        <dbReference type="Google" id="ProtNLM"/>
    </source>
</evidence>
<dbReference type="SUPFAM" id="SSF58104">
    <property type="entry name" value="Methyl-accepting chemotaxis protein (MCP) signaling domain"/>
    <property type="match status" value="1"/>
</dbReference>
<evidence type="ECO:0000256" key="1">
    <source>
        <dbReference type="ARBA" id="ARBA00004429"/>
    </source>
</evidence>
<dbReference type="PROSITE" id="PS50111">
    <property type="entry name" value="CHEMOTAXIS_TRANSDUC_2"/>
    <property type="match status" value="1"/>
</dbReference>
<evidence type="ECO:0000256" key="4">
    <source>
        <dbReference type="ARBA" id="ARBA00029447"/>
    </source>
</evidence>
<organism evidence="10 11">
    <name type="scientific">Roseibium aquae</name>
    <dbReference type="NCBI Taxonomy" id="1323746"/>
    <lineage>
        <taxon>Bacteria</taxon>
        <taxon>Pseudomonadati</taxon>
        <taxon>Pseudomonadota</taxon>
        <taxon>Alphaproteobacteria</taxon>
        <taxon>Hyphomicrobiales</taxon>
        <taxon>Stappiaceae</taxon>
        <taxon>Roseibium</taxon>
    </lineage>
</organism>
<dbReference type="InterPro" id="IPR000727">
    <property type="entry name" value="T_SNARE_dom"/>
</dbReference>
<dbReference type="Gene3D" id="6.10.340.10">
    <property type="match status" value="1"/>
</dbReference>